<evidence type="ECO:0000256" key="2">
    <source>
        <dbReference type="SAM" id="Phobius"/>
    </source>
</evidence>
<feature type="region of interest" description="Disordered" evidence="1">
    <location>
        <begin position="351"/>
        <end position="394"/>
    </location>
</feature>
<sequence length="394" mass="43476">MDKPLPVRGQSTTAAPGPPPPPGRSRNPWWDNARFLSATLIVILHTGGSIMAREDVLHSFHIAGWAFRVPAFVMLAGVFSSAGPLGPRSLRTLLQSIVLPALAFSLLYSLEKYWLGDGFTVHIVQLPWTLWFLMSLFFWRLLLPLVVQLRHPLLVTTGVALAVGYVDEFGLPFSASRTLVYLPLFYLGWRIGQGGLDTWFTSRWSLYAAVAGIVASCVVGWQWHREIKGNWLSMRHPYSDADPLGLEWAWIVRLLVLASAAALVLCMLRLMPRRRLPLISALGAGGFTIYLLHPLVILPARELGWIARVNTPLEIVGLVLCAILLTMLLGSPPVRRLVRPLTRPSVGWLFAPAAPGPQRQKERERPSADVPPPPTTPPAPPAPSVTEPESVRTP</sequence>
<keyword evidence="4" id="KW-0808">Transferase</keyword>
<gene>
    <name evidence="4" type="ORF">B7C62_13400</name>
</gene>
<dbReference type="PANTHER" id="PTHR37312">
    <property type="entry name" value="MEMBRANE-BOUND ACYLTRANSFERASE YKRP-RELATED"/>
    <property type="match status" value="1"/>
</dbReference>
<feature type="transmembrane region" description="Helical" evidence="2">
    <location>
        <begin position="248"/>
        <end position="271"/>
    </location>
</feature>
<protein>
    <submittedName>
        <fullName evidence="4">Acyltransferase</fullName>
    </submittedName>
</protein>
<dbReference type="EMBL" id="CP020563">
    <property type="protein sequence ID" value="ARF73152.1"/>
    <property type="molecule type" value="Genomic_DNA"/>
</dbReference>
<dbReference type="InterPro" id="IPR002656">
    <property type="entry name" value="Acyl_transf_3_dom"/>
</dbReference>
<dbReference type="PANTHER" id="PTHR37312:SF1">
    <property type="entry name" value="MEMBRANE-BOUND ACYLTRANSFERASE YKRP-RELATED"/>
    <property type="match status" value="1"/>
</dbReference>
<reference evidence="4 5" key="1">
    <citation type="submission" date="2017-04" db="EMBL/GenBank/DDBJ databases">
        <title>The complete genome sequence of Streptomyces albolongus YIM 101047, the producer of novel bafilomycins and novel odoriferous sesquiterpenoids.</title>
        <authorList>
            <person name="Yin M."/>
            <person name="Jiang Y."/>
        </authorList>
    </citation>
    <scope>NUCLEOTIDE SEQUENCE [LARGE SCALE GENOMIC DNA]</scope>
    <source>
        <strain evidence="4 5">YIM 101047</strain>
    </source>
</reference>
<evidence type="ECO:0000256" key="1">
    <source>
        <dbReference type="SAM" id="MobiDB-lite"/>
    </source>
</evidence>
<evidence type="ECO:0000259" key="3">
    <source>
        <dbReference type="Pfam" id="PF01757"/>
    </source>
</evidence>
<feature type="transmembrane region" description="Helical" evidence="2">
    <location>
        <begin position="278"/>
        <end position="300"/>
    </location>
</feature>
<feature type="transmembrane region" description="Helical" evidence="2">
    <location>
        <begin position="92"/>
        <end position="110"/>
    </location>
</feature>
<dbReference type="KEGG" id="kab:B7C62_13400"/>
<keyword evidence="2" id="KW-0812">Transmembrane</keyword>
<dbReference type="InterPro" id="IPR052734">
    <property type="entry name" value="Nod_factor_acetyltransferase"/>
</dbReference>
<keyword evidence="5" id="KW-1185">Reference proteome</keyword>
<evidence type="ECO:0000313" key="5">
    <source>
        <dbReference type="Proteomes" id="UP000192251"/>
    </source>
</evidence>
<feature type="transmembrane region" description="Helical" evidence="2">
    <location>
        <begin position="122"/>
        <end position="142"/>
    </location>
</feature>
<keyword evidence="2" id="KW-0472">Membrane</keyword>
<feature type="compositionally biased region" description="Pro residues" evidence="1">
    <location>
        <begin position="369"/>
        <end position="383"/>
    </location>
</feature>
<organism evidence="4 5">
    <name type="scientific">Kitasatospora albolonga</name>
    <dbReference type="NCBI Taxonomy" id="68173"/>
    <lineage>
        <taxon>Bacteria</taxon>
        <taxon>Bacillati</taxon>
        <taxon>Actinomycetota</taxon>
        <taxon>Actinomycetes</taxon>
        <taxon>Kitasatosporales</taxon>
        <taxon>Streptomycetaceae</taxon>
        <taxon>Kitasatospora</taxon>
    </lineage>
</organism>
<name>A0ABC8BSN7_9ACTN</name>
<dbReference type="Pfam" id="PF01757">
    <property type="entry name" value="Acyl_transf_3"/>
    <property type="match status" value="1"/>
</dbReference>
<feature type="transmembrane region" description="Helical" evidence="2">
    <location>
        <begin position="312"/>
        <end position="330"/>
    </location>
</feature>
<dbReference type="GO" id="GO:0016746">
    <property type="term" value="F:acyltransferase activity"/>
    <property type="evidence" value="ECO:0007669"/>
    <property type="project" value="UniProtKB-KW"/>
</dbReference>
<dbReference type="AlphaFoldDB" id="A0ABC8BSN7"/>
<feature type="region of interest" description="Disordered" evidence="1">
    <location>
        <begin position="1"/>
        <end position="26"/>
    </location>
</feature>
<dbReference type="Proteomes" id="UP000192251">
    <property type="component" value="Chromosome"/>
</dbReference>
<evidence type="ECO:0000313" key="4">
    <source>
        <dbReference type="EMBL" id="ARF73152.1"/>
    </source>
</evidence>
<dbReference type="RefSeq" id="WP_084746950.1">
    <property type="nucleotide sequence ID" value="NZ_CP020563.1"/>
</dbReference>
<feature type="transmembrane region" description="Helical" evidence="2">
    <location>
        <begin position="58"/>
        <end position="80"/>
    </location>
</feature>
<feature type="transmembrane region" description="Helical" evidence="2">
    <location>
        <begin position="172"/>
        <end position="192"/>
    </location>
</feature>
<feature type="transmembrane region" description="Helical" evidence="2">
    <location>
        <begin position="204"/>
        <end position="224"/>
    </location>
</feature>
<keyword evidence="4" id="KW-0012">Acyltransferase</keyword>
<accession>A0ABC8BSN7</accession>
<keyword evidence="2" id="KW-1133">Transmembrane helix</keyword>
<feature type="domain" description="Acyltransferase 3" evidence="3">
    <location>
        <begin position="27"/>
        <end position="329"/>
    </location>
</feature>
<proteinExistence type="predicted"/>